<keyword evidence="1 3" id="KW-0479">Metal-binding</keyword>
<dbReference type="GO" id="GO:0032453">
    <property type="term" value="F:histone H3K4 demethylase activity"/>
    <property type="evidence" value="ECO:0007669"/>
    <property type="project" value="TreeGrafter"/>
</dbReference>
<comment type="subcellular location">
    <subcellularLocation>
        <location evidence="3">Nucleus</location>
    </subcellularLocation>
</comment>
<comment type="similarity">
    <text evidence="3">Belongs to the ROX family.</text>
</comment>
<evidence type="ECO:0000259" key="5">
    <source>
        <dbReference type="PROSITE" id="PS51184"/>
    </source>
</evidence>
<comment type="caution">
    <text evidence="6">The sequence shown here is derived from an EMBL/GenBank/DDBJ whole genome shotgun (WGS) entry which is preliminary data.</text>
</comment>
<dbReference type="GO" id="GO:0005506">
    <property type="term" value="F:iron ion binding"/>
    <property type="evidence" value="ECO:0007669"/>
    <property type="project" value="UniProtKB-UniRule"/>
</dbReference>
<evidence type="ECO:0000256" key="2">
    <source>
        <dbReference type="ARBA" id="ARBA00023004"/>
    </source>
</evidence>
<sequence length="541" mass="58484">MGRQGAKRKRHEKKEKGGGTSAAAALAATTAASPSQPPAAAAAAAEQLVDGEDDALVDVVDASQTDVLMAEAGAGPALTKRCAKRDTPARLMRWLVAPVSLDEFAASYYEFMPLHVKRGEAGYLDGLLTIAELRRWLKEGKFKYRQNVDVVRFDAAKGRKVNVNGAAGTTADAAEVWRNFKEQGCSLRVLHPQRWSDSLHLLLHVLERHWNCAVGCNAYLTPAGSQGFAPHSDDVDVFVLQLEGTKAWRIYPPQAGAQELWPRVSSRDFKPQELPTPQDVNLQPGDLLYLPRGTIHEATSSSGEHSLHITVSTGHRTTWADFLHIALDGALAMAAEEEPELRRNVPSDAMNHLGIVHSEVDGAAPDEQDPVDNRREELMDQMRSLCATVLSHLPVDAAADAFAARFQAQRLPPPDAAEQCVPVRKAAGIYVSFGGCARLALEDDFAMVYHPFENQRLLHMEHDDDAGAQHGCLQFNVEVAPALEMALVATPQNPLTLRDAVKAAEPDASAEDVASALQTLCDAGICKTTQTQAGTMAPSPS</sequence>
<feature type="compositionally biased region" description="Low complexity" evidence="4">
    <location>
        <begin position="21"/>
        <end position="43"/>
    </location>
</feature>
<name>A0A830HHP1_9CHLO</name>
<dbReference type="Pfam" id="PF08007">
    <property type="entry name" value="JmjC_2"/>
    <property type="match status" value="1"/>
</dbReference>
<keyword evidence="3" id="KW-0804">Transcription</keyword>
<organism evidence="6 7">
    <name type="scientific">Pycnococcus provasolii</name>
    <dbReference type="NCBI Taxonomy" id="41880"/>
    <lineage>
        <taxon>Eukaryota</taxon>
        <taxon>Viridiplantae</taxon>
        <taxon>Chlorophyta</taxon>
        <taxon>Pseudoscourfieldiophyceae</taxon>
        <taxon>Pseudoscourfieldiales</taxon>
        <taxon>Pycnococcaceae</taxon>
        <taxon>Pycnococcus</taxon>
    </lineage>
</organism>
<evidence type="ECO:0000313" key="6">
    <source>
        <dbReference type="EMBL" id="GHP05290.1"/>
    </source>
</evidence>
<reference evidence="6" key="1">
    <citation type="submission" date="2020-10" db="EMBL/GenBank/DDBJ databases">
        <title>Unveiling of a novel bifunctional photoreceptor, Dualchrome1, isolated from a cosmopolitan green alga.</title>
        <authorList>
            <person name="Suzuki S."/>
            <person name="Kawachi M."/>
        </authorList>
    </citation>
    <scope>NUCLEOTIDE SEQUENCE</scope>
    <source>
        <strain evidence="6">NIES 2893</strain>
    </source>
</reference>
<dbReference type="Gene3D" id="2.60.120.650">
    <property type="entry name" value="Cupin"/>
    <property type="match status" value="1"/>
</dbReference>
<comment type="function">
    <text evidence="3">Oxygenase that can act as both a histone lysine demethylase and a ribosomal histidine hydroxylase.</text>
</comment>
<dbReference type="PANTHER" id="PTHR13096">
    <property type="entry name" value="MINA53 MYC INDUCED NUCLEAR ANTIGEN"/>
    <property type="match status" value="1"/>
</dbReference>
<dbReference type="SUPFAM" id="SSF51197">
    <property type="entry name" value="Clavaminate synthase-like"/>
    <property type="match status" value="1"/>
</dbReference>
<keyword evidence="3" id="KW-0805">Transcription regulation</keyword>
<dbReference type="AlphaFoldDB" id="A0A830HHP1"/>
<evidence type="ECO:0000256" key="4">
    <source>
        <dbReference type="SAM" id="MobiDB-lite"/>
    </source>
</evidence>
<dbReference type="Proteomes" id="UP000660262">
    <property type="component" value="Unassembled WGS sequence"/>
</dbReference>
<dbReference type="Gene3D" id="1.10.10.1500">
    <property type="entry name" value="JmjC domain-containing ribosomal oxygenase (ROX), dimer domain"/>
    <property type="match status" value="1"/>
</dbReference>
<keyword evidence="7" id="KW-1185">Reference proteome</keyword>
<feature type="region of interest" description="Disordered" evidence="4">
    <location>
        <begin position="1"/>
        <end position="43"/>
    </location>
</feature>
<dbReference type="EC" id="1.14.11.-" evidence="3"/>
<keyword evidence="2 3" id="KW-0408">Iron</keyword>
<dbReference type="InterPro" id="IPR039994">
    <property type="entry name" value="NO66-like"/>
</dbReference>
<keyword evidence="3" id="KW-0560">Oxidoreductase</keyword>
<evidence type="ECO:0000256" key="1">
    <source>
        <dbReference type="ARBA" id="ARBA00022723"/>
    </source>
</evidence>
<feature type="compositionally biased region" description="Basic residues" evidence="4">
    <location>
        <begin position="1"/>
        <end position="13"/>
    </location>
</feature>
<keyword evidence="3" id="KW-0223">Dioxygenase</keyword>
<proteinExistence type="inferred from homology"/>
<keyword evidence="3" id="KW-0539">Nucleus</keyword>
<dbReference type="Gene3D" id="3.90.930.40">
    <property type="match status" value="1"/>
</dbReference>
<dbReference type="EMBL" id="BNJQ01000009">
    <property type="protein sequence ID" value="GHP05290.1"/>
    <property type="molecule type" value="Genomic_DNA"/>
</dbReference>
<dbReference type="PANTHER" id="PTHR13096:SF8">
    <property type="entry name" value="RIBOSOMAL OXYGENASE 1"/>
    <property type="match status" value="1"/>
</dbReference>
<dbReference type="GO" id="GO:0051864">
    <property type="term" value="F:histone H3K36 demethylase activity"/>
    <property type="evidence" value="ECO:0007669"/>
    <property type="project" value="TreeGrafter"/>
</dbReference>
<evidence type="ECO:0000256" key="3">
    <source>
        <dbReference type="RuleBase" id="RU366061"/>
    </source>
</evidence>
<comment type="cofactor">
    <cofactor evidence="3">
        <name>Fe(2+)</name>
        <dbReference type="ChEBI" id="CHEBI:29033"/>
    </cofactor>
    <text evidence="3">Binds 1 Fe(2+) ion per subunit.</text>
</comment>
<accession>A0A830HHP1</accession>
<dbReference type="InterPro" id="IPR003347">
    <property type="entry name" value="JmjC_dom"/>
</dbReference>
<feature type="domain" description="JmjC" evidence="5">
    <location>
        <begin position="195"/>
        <end position="330"/>
    </location>
</feature>
<gene>
    <name evidence="6" type="ORF">PPROV_000404200</name>
</gene>
<dbReference type="PROSITE" id="PS51184">
    <property type="entry name" value="JMJC"/>
    <property type="match status" value="1"/>
</dbReference>
<protein>
    <recommendedName>
        <fullName evidence="3">Bifunctional lysine-specific demethylase and histidyl-hydroxylase</fullName>
        <ecNumber evidence="3">1.14.11.-</ecNumber>
    </recommendedName>
</protein>
<evidence type="ECO:0000313" key="7">
    <source>
        <dbReference type="Proteomes" id="UP000660262"/>
    </source>
</evidence>
<dbReference type="OrthoDB" id="425950at2759"/>
<dbReference type="GO" id="GO:0005730">
    <property type="term" value="C:nucleolus"/>
    <property type="evidence" value="ECO:0007669"/>
    <property type="project" value="TreeGrafter"/>
</dbReference>